<comment type="similarity">
    <text evidence="2">Belongs to the LemA family.</text>
</comment>
<evidence type="ECO:0000256" key="1">
    <source>
        <dbReference type="ARBA" id="ARBA00004167"/>
    </source>
</evidence>
<evidence type="ECO:0000313" key="7">
    <source>
        <dbReference type="EMBL" id="NER14897.1"/>
    </source>
</evidence>
<dbReference type="GO" id="GO:0016020">
    <property type="term" value="C:membrane"/>
    <property type="evidence" value="ECO:0007669"/>
    <property type="project" value="UniProtKB-SubCell"/>
</dbReference>
<protein>
    <submittedName>
        <fullName evidence="7">LemA family protein</fullName>
    </submittedName>
</protein>
<accession>A0A6P0UPH5</accession>
<keyword evidence="8" id="KW-1185">Reference proteome</keyword>
<reference evidence="7 8" key="1">
    <citation type="submission" date="2020-01" db="EMBL/GenBank/DDBJ databases">
        <title>Leptobacterium flavescens.</title>
        <authorList>
            <person name="Wang G."/>
        </authorList>
    </citation>
    <scope>NUCLEOTIDE SEQUENCE [LARGE SCALE GENOMIC DNA]</scope>
    <source>
        <strain evidence="7 8">KCTC 22160</strain>
    </source>
</reference>
<dbReference type="PANTHER" id="PTHR34478:SF2">
    <property type="entry name" value="MEMBRANE PROTEIN"/>
    <property type="match status" value="1"/>
</dbReference>
<dbReference type="Proteomes" id="UP000468581">
    <property type="component" value="Unassembled WGS sequence"/>
</dbReference>
<keyword evidence="4 6" id="KW-1133">Transmembrane helix</keyword>
<comment type="caution">
    <text evidence="7">The sequence shown here is derived from an EMBL/GenBank/DDBJ whole genome shotgun (WGS) entry which is preliminary data.</text>
</comment>
<organism evidence="7 8">
    <name type="scientific">Leptobacterium flavescens</name>
    <dbReference type="NCBI Taxonomy" id="472055"/>
    <lineage>
        <taxon>Bacteria</taxon>
        <taxon>Pseudomonadati</taxon>
        <taxon>Bacteroidota</taxon>
        <taxon>Flavobacteriia</taxon>
        <taxon>Flavobacteriales</taxon>
        <taxon>Flavobacteriaceae</taxon>
        <taxon>Leptobacterium</taxon>
    </lineage>
</organism>
<comment type="subcellular location">
    <subcellularLocation>
        <location evidence="1">Membrane</location>
        <topology evidence="1">Single-pass membrane protein</topology>
    </subcellularLocation>
</comment>
<dbReference type="AlphaFoldDB" id="A0A6P0UPH5"/>
<evidence type="ECO:0000256" key="2">
    <source>
        <dbReference type="ARBA" id="ARBA00008854"/>
    </source>
</evidence>
<keyword evidence="5 6" id="KW-0472">Membrane</keyword>
<keyword evidence="3 6" id="KW-0812">Transmembrane</keyword>
<sequence length="207" mass="22927">MKKRAIAGIGCLGISIIGIILIGVIGLFIGYRVNNKAVVYEEDAKTSWSNVESAYQRRNDLIGNLVKTVQGAADFEKTTLTSVIEARAKATSTTIDPTNINAEQLAAFQEAQTGLSSALSRLLVTVERYPDLKANRNFLELQSQLEGTENRINVARDRFNESVNIFNKHIKIFPNNIFAGMFGFDEMARYKADPGSEKAPDVDFNFK</sequence>
<dbReference type="SUPFAM" id="SSF140478">
    <property type="entry name" value="LemA-like"/>
    <property type="match status" value="1"/>
</dbReference>
<dbReference type="PANTHER" id="PTHR34478">
    <property type="entry name" value="PROTEIN LEMA"/>
    <property type="match status" value="1"/>
</dbReference>
<dbReference type="InterPro" id="IPR023353">
    <property type="entry name" value="LemA-like_dom_sf"/>
</dbReference>
<evidence type="ECO:0000256" key="5">
    <source>
        <dbReference type="ARBA" id="ARBA00023136"/>
    </source>
</evidence>
<dbReference type="InterPro" id="IPR007156">
    <property type="entry name" value="MamQ_LemA"/>
</dbReference>
<dbReference type="Pfam" id="PF04011">
    <property type="entry name" value="LemA"/>
    <property type="match status" value="1"/>
</dbReference>
<name>A0A6P0UPH5_9FLAO</name>
<evidence type="ECO:0000256" key="3">
    <source>
        <dbReference type="ARBA" id="ARBA00022692"/>
    </source>
</evidence>
<dbReference type="EMBL" id="JAABOO010000003">
    <property type="protein sequence ID" value="NER14897.1"/>
    <property type="molecule type" value="Genomic_DNA"/>
</dbReference>
<feature type="transmembrane region" description="Helical" evidence="6">
    <location>
        <begin position="7"/>
        <end position="31"/>
    </location>
</feature>
<evidence type="ECO:0000313" key="8">
    <source>
        <dbReference type="Proteomes" id="UP000468581"/>
    </source>
</evidence>
<dbReference type="Gene3D" id="1.20.1440.20">
    <property type="entry name" value="LemA-like domain"/>
    <property type="match status" value="1"/>
</dbReference>
<gene>
    <name evidence="7" type="ORF">GWK08_15685</name>
</gene>
<proteinExistence type="inferred from homology"/>
<dbReference type="RefSeq" id="WP_163608174.1">
    <property type="nucleotide sequence ID" value="NZ_JAABOO010000003.1"/>
</dbReference>
<evidence type="ECO:0000256" key="4">
    <source>
        <dbReference type="ARBA" id="ARBA00022989"/>
    </source>
</evidence>
<evidence type="ECO:0000256" key="6">
    <source>
        <dbReference type="SAM" id="Phobius"/>
    </source>
</evidence>